<organism evidence="1 2">
    <name type="scientific">Aspergillus leporis</name>
    <dbReference type="NCBI Taxonomy" id="41062"/>
    <lineage>
        <taxon>Eukaryota</taxon>
        <taxon>Fungi</taxon>
        <taxon>Dikarya</taxon>
        <taxon>Ascomycota</taxon>
        <taxon>Pezizomycotina</taxon>
        <taxon>Eurotiomycetes</taxon>
        <taxon>Eurotiomycetidae</taxon>
        <taxon>Eurotiales</taxon>
        <taxon>Aspergillaceae</taxon>
        <taxon>Aspergillus</taxon>
        <taxon>Aspergillus subgen. Circumdati</taxon>
    </lineage>
</organism>
<dbReference type="Proteomes" id="UP000326565">
    <property type="component" value="Unassembled WGS sequence"/>
</dbReference>
<evidence type="ECO:0000313" key="1">
    <source>
        <dbReference type="EMBL" id="KAB8073580.1"/>
    </source>
</evidence>
<reference evidence="1 2" key="1">
    <citation type="submission" date="2019-04" db="EMBL/GenBank/DDBJ databases">
        <title>Friends and foes A comparative genomics study of 23 Aspergillus species from section Flavi.</title>
        <authorList>
            <consortium name="DOE Joint Genome Institute"/>
            <person name="Kjaerbolling I."/>
            <person name="Vesth T."/>
            <person name="Frisvad J.C."/>
            <person name="Nybo J.L."/>
            <person name="Theobald S."/>
            <person name="Kildgaard S."/>
            <person name="Isbrandt T."/>
            <person name="Kuo A."/>
            <person name="Sato A."/>
            <person name="Lyhne E.K."/>
            <person name="Kogle M.E."/>
            <person name="Wiebenga A."/>
            <person name="Kun R.S."/>
            <person name="Lubbers R.J."/>
            <person name="Makela M.R."/>
            <person name="Barry K."/>
            <person name="Chovatia M."/>
            <person name="Clum A."/>
            <person name="Daum C."/>
            <person name="Haridas S."/>
            <person name="He G."/>
            <person name="LaButti K."/>
            <person name="Lipzen A."/>
            <person name="Mondo S."/>
            <person name="Riley R."/>
            <person name="Salamov A."/>
            <person name="Simmons B.A."/>
            <person name="Magnuson J.K."/>
            <person name="Henrissat B."/>
            <person name="Mortensen U.H."/>
            <person name="Larsen T.O."/>
            <person name="Devries R.P."/>
            <person name="Grigoriev I.V."/>
            <person name="Machida M."/>
            <person name="Baker S.E."/>
            <person name="Andersen M.R."/>
        </authorList>
    </citation>
    <scope>NUCLEOTIDE SEQUENCE [LARGE SCALE GENOMIC DNA]</scope>
    <source>
        <strain evidence="1 2">CBS 151.66</strain>
    </source>
</reference>
<name>A0A5N5X2Q7_9EURO</name>
<gene>
    <name evidence="1" type="ORF">BDV29DRAFT_157454</name>
</gene>
<accession>A0A5N5X2Q7</accession>
<keyword evidence="2" id="KW-1185">Reference proteome</keyword>
<dbReference type="AlphaFoldDB" id="A0A5N5X2Q7"/>
<sequence>MSASYLNSNLSSPKYGYNFVVATTQISINAILLQFLAEIAEPTVTACYVYDKVHSSIVQIDYDTLVEEANGTDPFSVPDGSDPNSDQDVINLKNVLFVGAFQATMGLPSGISPPDLPDLVTLGADTSQVEFNLLCSAFTVVGFSGSLYDPQWLNQSQSPQGPLWTFASNVDMRFSPIDPDLYKNLPPAVQNELKNLSGAAFSVQQLLFDLDNAGLWSTPTIPKLSPGSALYDLLQGTFVSQYFTQMQSSGQPLLGVGVVQQTPPTASLDLTDLNFEVSPYVDPNGQPYSDPTQEQEQMATLNYLCAINNNNLPPAVQFNWNWVDSSDVSNFDGVVSINRNDFAAYLAAPMAAYATQYCFQPTAHVDQEFSGVGIYLAFSCSMQNNQTPTVTPVLSGENVMTISHTANSYAWNQYSDDVGELSITATYTMNMAFSGTQVTVTQEQVIYVKISNTLSSDDGNMVDTTLTDTYDLYVDGQGNLNSTCTSSSSTNPTFPPVSGLKNFFTGIGSIATTILGDINDFQGGQLKDTPLAPFQNFVFPGGNTFAFKDVQFSDNQDLVTPITYQDPSNPVAVVPKSSKANNCERKHKMKTMYSDNLI</sequence>
<dbReference type="EMBL" id="ML732224">
    <property type="protein sequence ID" value="KAB8073580.1"/>
    <property type="molecule type" value="Genomic_DNA"/>
</dbReference>
<protein>
    <submittedName>
        <fullName evidence="1">Uncharacterized protein</fullName>
    </submittedName>
</protein>
<evidence type="ECO:0000313" key="2">
    <source>
        <dbReference type="Proteomes" id="UP000326565"/>
    </source>
</evidence>
<proteinExistence type="predicted"/>
<dbReference type="OrthoDB" id="3235083at2759"/>